<sequence length="110" mass="12308">MYLSAVRKLLIPTIAALIFIGGLVSLLLPFIPLGWLLIALSSLLMAPYFKVMRKFIGWLATIDKTGFVEKAGEKASHLYEWAGDPKRAEELKTIIEENSKDDGQKTAREE</sequence>
<organism evidence="2 3">
    <name type="scientific">Algoriphagus winogradskyi</name>
    <dbReference type="NCBI Taxonomy" id="237017"/>
    <lineage>
        <taxon>Bacteria</taxon>
        <taxon>Pseudomonadati</taxon>
        <taxon>Bacteroidota</taxon>
        <taxon>Cytophagia</taxon>
        <taxon>Cytophagales</taxon>
        <taxon>Cyclobacteriaceae</taxon>
        <taxon>Algoriphagus</taxon>
    </lineage>
</organism>
<proteinExistence type="predicted"/>
<name>A0ABY1PC12_9BACT</name>
<dbReference type="EMBL" id="FXUA01000006">
    <property type="protein sequence ID" value="SMP29674.1"/>
    <property type="molecule type" value="Genomic_DNA"/>
</dbReference>
<gene>
    <name evidence="2" type="ORF">SAMN06265367_106158</name>
</gene>
<comment type="caution">
    <text evidence="2">The sequence shown here is derived from an EMBL/GenBank/DDBJ whole genome shotgun (WGS) entry which is preliminary data.</text>
</comment>
<keyword evidence="3" id="KW-1185">Reference proteome</keyword>
<evidence type="ECO:0000313" key="2">
    <source>
        <dbReference type="EMBL" id="SMP29674.1"/>
    </source>
</evidence>
<evidence type="ECO:0000313" key="3">
    <source>
        <dbReference type="Proteomes" id="UP001157915"/>
    </source>
</evidence>
<reference evidence="2 3" key="1">
    <citation type="submission" date="2017-05" db="EMBL/GenBank/DDBJ databases">
        <authorList>
            <person name="Varghese N."/>
            <person name="Submissions S."/>
        </authorList>
    </citation>
    <scope>NUCLEOTIDE SEQUENCE [LARGE SCALE GENOMIC DNA]</scope>
    <source>
        <strain evidence="2 3">DSM 15360</strain>
    </source>
</reference>
<feature type="transmembrane region" description="Helical" evidence="1">
    <location>
        <begin position="9"/>
        <end position="27"/>
    </location>
</feature>
<evidence type="ECO:0000256" key="1">
    <source>
        <dbReference type="SAM" id="Phobius"/>
    </source>
</evidence>
<dbReference type="Proteomes" id="UP001157915">
    <property type="component" value="Unassembled WGS sequence"/>
</dbReference>
<accession>A0ABY1PC12</accession>
<keyword evidence="1" id="KW-0812">Transmembrane</keyword>
<protein>
    <submittedName>
        <fullName evidence="2">Uncharacterized protein</fullName>
    </submittedName>
</protein>
<keyword evidence="1" id="KW-1133">Transmembrane helix</keyword>
<keyword evidence="1" id="KW-0472">Membrane</keyword>